<evidence type="ECO:0000313" key="3">
    <source>
        <dbReference type="Proteomes" id="UP000625568"/>
    </source>
</evidence>
<protein>
    <submittedName>
        <fullName evidence="2">Uncharacterized protein</fullName>
    </submittedName>
</protein>
<accession>A0A892HV29</accession>
<name>A0A892HV29_9BURK</name>
<sequence length="87" mass="9667">MIDRVVKLFRVGAEQLAFVDRQRVRIVVADRRTIVSIPTIRTDVPSIRSDAKAEPGSASLTDRERGNAGFTASRASIRRRSRASNSQ</sequence>
<feature type="compositionally biased region" description="Basic residues" evidence="1">
    <location>
        <begin position="76"/>
        <end position="87"/>
    </location>
</feature>
<feature type="region of interest" description="Disordered" evidence="1">
    <location>
        <begin position="45"/>
        <end position="87"/>
    </location>
</feature>
<reference evidence="2 3" key="1">
    <citation type="submission" date="2021-02" db="EMBL/GenBank/DDBJ databases">
        <title>FDA dAtabase for Regulatory Grade micrObial Sequences (FDA-ARGOS): Supporting development and validation of Infectious Disease Dx tests.</title>
        <authorList>
            <person name="Minogue T."/>
            <person name="Wolcott M."/>
            <person name="Wasieloski L."/>
            <person name="Aguilar W."/>
            <person name="Moore D."/>
            <person name="Jaissle J."/>
            <person name="Tallon L."/>
            <person name="Sadzewicz L."/>
            <person name="Zhao X."/>
            <person name="Boylan J."/>
            <person name="Ott S."/>
            <person name="Bowen H."/>
            <person name="Vavikolanu K."/>
            <person name="Mehta A."/>
            <person name="Aluvathingal J."/>
            <person name="Nadendla S."/>
            <person name="Yan Y."/>
            <person name="Sichtig H."/>
        </authorList>
    </citation>
    <scope>NUCLEOTIDE SEQUENCE [LARGE SCALE GENOMIC DNA]</scope>
    <source>
        <strain evidence="2 3">FDAARGOS_1272</strain>
    </source>
</reference>
<dbReference type="Proteomes" id="UP000625568">
    <property type="component" value="Chromosome 1"/>
</dbReference>
<evidence type="ECO:0000313" key="2">
    <source>
        <dbReference type="EMBL" id="QRO76383.1"/>
    </source>
</evidence>
<dbReference type="GeneID" id="93127089"/>
<dbReference type="EMBL" id="CP069482">
    <property type="protein sequence ID" value="QRO76383.1"/>
    <property type="molecule type" value="Genomic_DNA"/>
</dbReference>
<keyword evidence="3" id="KW-1185">Reference proteome</keyword>
<dbReference type="RefSeq" id="WP_035972904.1">
    <property type="nucleotide sequence ID" value="NZ_CABVPR010000023.1"/>
</dbReference>
<evidence type="ECO:0000256" key="1">
    <source>
        <dbReference type="SAM" id="MobiDB-lite"/>
    </source>
</evidence>
<proteinExistence type="predicted"/>
<organism evidence="2 3">
    <name type="scientific">Burkholderia dolosa</name>
    <dbReference type="NCBI Taxonomy" id="152500"/>
    <lineage>
        <taxon>Bacteria</taxon>
        <taxon>Pseudomonadati</taxon>
        <taxon>Pseudomonadota</taxon>
        <taxon>Betaproteobacteria</taxon>
        <taxon>Burkholderiales</taxon>
        <taxon>Burkholderiaceae</taxon>
        <taxon>Burkholderia</taxon>
        <taxon>Burkholderia cepacia complex</taxon>
    </lineage>
</organism>
<gene>
    <name evidence="2" type="ORF">I6K02_10630</name>
</gene>
<dbReference type="AlphaFoldDB" id="A0A892HV29"/>